<gene>
    <name evidence="1" type="ORF">BECKSD772D_GA0070982_106011</name>
</gene>
<dbReference type="EMBL" id="CAADHB010000060">
    <property type="protein sequence ID" value="VFK79693.1"/>
    <property type="molecule type" value="Genomic_DNA"/>
</dbReference>
<name>A0A451BN53_9GAMM</name>
<protein>
    <submittedName>
        <fullName evidence="1">Uncharacterized protein</fullName>
    </submittedName>
</protein>
<evidence type="ECO:0000313" key="1">
    <source>
        <dbReference type="EMBL" id="VFK79693.1"/>
    </source>
</evidence>
<dbReference type="AlphaFoldDB" id="A0A451BN53"/>
<proteinExistence type="predicted"/>
<reference evidence="1" key="1">
    <citation type="submission" date="2019-02" db="EMBL/GenBank/DDBJ databases">
        <authorList>
            <person name="Gruber-Vodicka R. H."/>
            <person name="Seah K. B. B."/>
        </authorList>
    </citation>
    <scope>NUCLEOTIDE SEQUENCE</scope>
    <source>
        <strain evidence="1">BECK_S127</strain>
    </source>
</reference>
<sequence>MEERDKHGKARTIFCNPIFSGHFYQCRYALLLEVLRRLPEGDPISIGIETLDDVVFQSGDSAVEVLQTKHHINTPANLTDASPNFSLLPRRCAAAAYLRPGNNRDEEKALQRLTAAASTSTSSANEPAYRVFSSLDNERRRLLMKSITVLDGSSLFDQLDSQLRQAVFYACRAAISRFLIFKVIHENTDIAHTHIY</sequence>
<organism evidence="1">
    <name type="scientific">Candidatus Kentrum sp. SD</name>
    <dbReference type="NCBI Taxonomy" id="2126332"/>
    <lineage>
        <taxon>Bacteria</taxon>
        <taxon>Pseudomonadati</taxon>
        <taxon>Pseudomonadota</taxon>
        <taxon>Gammaproteobacteria</taxon>
        <taxon>Candidatus Kentrum</taxon>
    </lineage>
</organism>
<accession>A0A451BN53</accession>